<protein>
    <submittedName>
        <fullName evidence="1">Uncharacterized protein</fullName>
    </submittedName>
</protein>
<name>A0AAN9EAJ7_CROPI</name>
<proteinExistence type="predicted"/>
<dbReference type="EMBL" id="JAYWIO010000007">
    <property type="protein sequence ID" value="KAK7252199.1"/>
    <property type="molecule type" value="Genomic_DNA"/>
</dbReference>
<keyword evidence="2" id="KW-1185">Reference proteome</keyword>
<comment type="caution">
    <text evidence="1">The sequence shown here is derived from an EMBL/GenBank/DDBJ whole genome shotgun (WGS) entry which is preliminary data.</text>
</comment>
<dbReference type="Proteomes" id="UP001372338">
    <property type="component" value="Unassembled WGS sequence"/>
</dbReference>
<accession>A0AAN9EAJ7</accession>
<organism evidence="1 2">
    <name type="scientific">Crotalaria pallida</name>
    <name type="common">Smooth rattlebox</name>
    <name type="synonym">Crotalaria striata</name>
    <dbReference type="NCBI Taxonomy" id="3830"/>
    <lineage>
        <taxon>Eukaryota</taxon>
        <taxon>Viridiplantae</taxon>
        <taxon>Streptophyta</taxon>
        <taxon>Embryophyta</taxon>
        <taxon>Tracheophyta</taxon>
        <taxon>Spermatophyta</taxon>
        <taxon>Magnoliopsida</taxon>
        <taxon>eudicotyledons</taxon>
        <taxon>Gunneridae</taxon>
        <taxon>Pentapetalae</taxon>
        <taxon>rosids</taxon>
        <taxon>fabids</taxon>
        <taxon>Fabales</taxon>
        <taxon>Fabaceae</taxon>
        <taxon>Papilionoideae</taxon>
        <taxon>50 kb inversion clade</taxon>
        <taxon>genistoids sensu lato</taxon>
        <taxon>core genistoids</taxon>
        <taxon>Crotalarieae</taxon>
        <taxon>Crotalaria</taxon>
    </lineage>
</organism>
<gene>
    <name evidence="1" type="ORF">RIF29_35991</name>
</gene>
<evidence type="ECO:0000313" key="2">
    <source>
        <dbReference type="Proteomes" id="UP001372338"/>
    </source>
</evidence>
<reference evidence="1 2" key="1">
    <citation type="submission" date="2024-01" db="EMBL/GenBank/DDBJ databases">
        <title>The genomes of 5 underutilized Papilionoideae crops provide insights into root nodulation and disease resistanc.</title>
        <authorList>
            <person name="Yuan L."/>
        </authorList>
    </citation>
    <scope>NUCLEOTIDE SEQUENCE [LARGE SCALE GENOMIC DNA]</scope>
    <source>
        <strain evidence="1">ZHUSHIDOU_FW_LH</strain>
        <tissue evidence="1">Leaf</tissue>
    </source>
</reference>
<sequence length="87" mass="9893">MRLSFNPTQVHNRCDSFSPSFEFHFFRSPLSNSSNLHFTLHSLHFHFQLETLVTPTATNGGCSAPPRPPSTSLARRIVFILPQLLRV</sequence>
<evidence type="ECO:0000313" key="1">
    <source>
        <dbReference type="EMBL" id="KAK7252199.1"/>
    </source>
</evidence>
<dbReference type="AlphaFoldDB" id="A0AAN9EAJ7"/>